<evidence type="ECO:0000313" key="13">
    <source>
        <dbReference type="EMBL" id="GAA0368801.1"/>
    </source>
</evidence>
<dbReference type="PRINTS" id="PR01038">
    <property type="entry name" value="TRNASYNTHARG"/>
</dbReference>
<keyword evidence="4 9" id="KW-0547">Nucleotide-binding</keyword>
<evidence type="ECO:0000256" key="5">
    <source>
        <dbReference type="ARBA" id="ARBA00022840"/>
    </source>
</evidence>
<protein>
    <recommendedName>
        <fullName evidence="9">Arginine--tRNA ligase</fullName>
        <ecNumber evidence="9">6.1.1.19</ecNumber>
    </recommendedName>
    <alternativeName>
        <fullName evidence="9">Arginyl-tRNA synthetase</fullName>
        <shortName evidence="9">ArgRS</shortName>
    </alternativeName>
</protein>
<dbReference type="Gene3D" id="3.40.50.620">
    <property type="entry name" value="HUPs"/>
    <property type="match status" value="1"/>
</dbReference>
<keyword evidence="3 9" id="KW-0436">Ligase</keyword>
<evidence type="ECO:0000256" key="3">
    <source>
        <dbReference type="ARBA" id="ARBA00022598"/>
    </source>
</evidence>
<evidence type="ECO:0000256" key="9">
    <source>
        <dbReference type="HAMAP-Rule" id="MF_00123"/>
    </source>
</evidence>
<evidence type="ECO:0000259" key="11">
    <source>
        <dbReference type="SMART" id="SM00836"/>
    </source>
</evidence>
<dbReference type="PROSITE" id="PS00178">
    <property type="entry name" value="AA_TRNA_LIGASE_I"/>
    <property type="match status" value="1"/>
</dbReference>
<keyword evidence="6 9" id="KW-0648">Protein biosynthesis</keyword>
<dbReference type="CDD" id="cd07956">
    <property type="entry name" value="Anticodon_Ia_Arg"/>
    <property type="match status" value="1"/>
</dbReference>
<dbReference type="SMART" id="SM00836">
    <property type="entry name" value="DALR_1"/>
    <property type="match status" value="1"/>
</dbReference>
<dbReference type="Pfam" id="PF03485">
    <property type="entry name" value="Arg_tRNA_synt_N"/>
    <property type="match status" value="1"/>
</dbReference>
<dbReference type="InterPro" id="IPR035684">
    <property type="entry name" value="ArgRS_core"/>
</dbReference>
<keyword evidence="7 9" id="KW-0030">Aminoacyl-tRNA synthetase</keyword>
<dbReference type="Pfam" id="PF05746">
    <property type="entry name" value="DALR_1"/>
    <property type="match status" value="1"/>
</dbReference>
<dbReference type="InterPro" id="IPR036695">
    <property type="entry name" value="Arg-tRNA-synth_N_sf"/>
</dbReference>
<comment type="subcellular location">
    <subcellularLocation>
        <location evidence="9">Cytoplasm</location>
    </subcellularLocation>
</comment>
<accession>A0ABN0XNU7</accession>
<dbReference type="InterPro" id="IPR001278">
    <property type="entry name" value="Arg-tRNA-ligase"/>
</dbReference>
<comment type="catalytic activity">
    <reaction evidence="8 9">
        <text>tRNA(Arg) + L-arginine + ATP = L-arginyl-tRNA(Arg) + AMP + diphosphate</text>
        <dbReference type="Rhea" id="RHEA:20301"/>
        <dbReference type="Rhea" id="RHEA-COMP:9658"/>
        <dbReference type="Rhea" id="RHEA-COMP:9673"/>
        <dbReference type="ChEBI" id="CHEBI:30616"/>
        <dbReference type="ChEBI" id="CHEBI:32682"/>
        <dbReference type="ChEBI" id="CHEBI:33019"/>
        <dbReference type="ChEBI" id="CHEBI:78442"/>
        <dbReference type="ChEBI" id="CHEBI:78513"/>
        <dbReference type="ChEBI" id="CHEBI:456215"/>
        <dbReference type="EC" id="6.1.1.19"/>
    </reaction>
</comment>
<feature type="domain" description="DALR anticodon binding" evidence="11">
    <location>
        <begin position="462"/>
        <end position="578"/>
    </location>
</feature>
<dbReference type="PANTHER" id="PTHR11956:SF5">
    <property type="entry name" value="ARGININE--TRNA LIGASE, CYTOPLASMIC"/>
    <property type="match status" value="1"/>
</dbReference>
<evidence type="ECO:0000256" key="6">
    <source>
        <dbReference type="ARBA" id="ARBA00022917"/>
    </source>
</evidence>
<dbReference type="SUPFAM" id="SSF55190">
    <property type="entry name" value="Arginyl-tRNA synthetase (ArgRS), N-terminal 'additional' domain"/>
    <property type="match status" value="1"/>
</dbReference>
<evidence type="ECO:0000256" key="1">
    <source>
        <dbReference type="ARBA" id="ARBA00005594"/>
    </source>
</evidence>
<gene>
    <name evidence="9 13" type="primary">argS</name>
    <name evidence="13" type="ORF">GCM10010151_68420</name>
</gene>
<dbReference type="Gene3D" id="1.10.730.10">
    <property type="entry name" value="Isoleucyl-tRNA Synthetase, Domain 1"/>
    <property type="match status" value="1"/>
</dbReference>
<dbReference type="GO" id="GO:0016874">
    <property type="term" value="F:ligase activity"/>
    <property type="evidence" value="ECO:0007669"/>
    <property type="project" value="UniProtKB-KW"/>
</dbReference>
<comment type="subunit">
    <text evidence="9">Monomer.</text>
</comment>
<dbReference type="InterPro" id="IPR009080">
    <property type="entry name" value="tRNAsynth_Ia_anticodon-bd"/>
</dbReference>
<dbReference type="NCBIfam" id="TIGR00456">
    <property type="entry name" value="argS"/>
    <property type="match status" value="1"/>
</dbReference>
<dbReference type="EMBL" id="BAAABM010000066">
    <property type="protein sequence ID" value="GAA0368801.1"/>
    <property type="molecule type" value="Genomic_DNA"/>
</dbReference>
<keyword evidence="14" id="KW-1185">Reference proteome</keyword>
<evidence type="ECO:0000313" key="14">
    <source>
        <dbReference type="Proteomes" id="UP001501822"/>
    </source>
</evidence>
<dbReference type="InterPro" id="IPR008909">
    <property type="entry name" value="DALR_anticod-bd"/>
</dbReference>
<dbReference type="InterPro" id="IPR001412">
    <property type="entry name" value="aa-tRNA-synth_I_CS"/>
</dbReference>
<dbReference type="Proteomes" id="UP001501822">
    <property type="component" value="Unassembled WGS sequence"/>
</dbReference>
<feature type="domain" description="Arginyl tRNA synthetase N-terminal" evidence="12">
    <location>
        <begin position="6"/>
        <end position="85"/>
    </location>
</feature>
<dbReference type="PANTHER" id="PTHR11956">
    <property type="entry name" value="ARGINYL-TRNA SYNTHETASE"/>
    <property type="match status" value="1"/>
</dbReference>
<dbReference type="RefSeq" id="WP_252810741.1">
    <property type="nucleotide sequence ID" value="NZ_BAAABM010000066.1"/>
</dbReference>
<evidence type="ECO:0000256" key="2">
    <source>
        <dbReference type="ARBA" id="ARBA00022490"/>
    </source>
</evidence>
<feature type="short sequence motif" description="'HIGH' region" evidence="9">
    <location>
        <begin position="121"/>
        <end position="131"/>
    </location>
</feature>
<evidence type="ECO:0000256" key="7">
    <source>
        <dbReference type="ARBA" id="ARBA00023146"/>
    </source>
</evidence>
<dbReference type="HAMAP" id="MF_00123">
    <property type="entry name" value="Arg_tRNA_synth"/>
    <property type="match status" value="1"/>
</dbReference>
<comment type="similarity">
    <text evidence="1 9 10">Belongs to the class-I aminoacyl-tRNA synthetase family.</text>
</comment>
<dbReference type="SUPFAM" id="SSF52374">
    <property type="entry name" value="Nucleotidylyl transferase"/>
    <property type="match status" value="1"/>
</dbReference>
<dbReference type="Pfam" id="PF00750">
    <property type="entry name" value="tRNA-synt_1d"/>
    <property type="match status" value="1"/>
</dbReference>
<evidence type="ECO:0000256" key="4">
    <source>
        <dbReference type="ARBA" id="ARBA00022741"/>
    </source>
</evidence>
<reference evidence="13 14" key="1">
    <citation type="journal article" date="2019" name="Int. J. Syst. Evol. Microbiol.">
        <title>The Global Catalogue of Microorganisms (GCM) 10K type strain sequencing project: providing services to taxonomists for standard genome sequencing and annotation.</title>
        <authorList>
            <consortium name="The Broad Institute Genomics Platform"/>
            <consortium name="The Broad Institute Genome Sequencing Center for Infectious Disease"/>
            <person name="Wu L."/>
            <person name="Ma J."/>
        </authorList>
    </citation>
    <scope>NUCLEOTIDE SEQUENCE [LARGE SCALE GENOMIC DNA]</scope>
    <source>
        <strain evidence="13 14">JCM 3146</strain>
    </source>
</reference>
<comment type="caution">
    <text evidence="13">The sequence shown here is derived from an EMBL/GenBank/DDBJ whole genome shotgun (WGS) entry which is preliminary data.</text>
</comment>
<dbReference type="InterPro" id="IPR005148">
    <property type="entry name" value="Arg-tRNA-synth_N"/>
</dbReference>
<dbReference type="SUPFAM" id="SSF47323">
    <property type="entry name" value="Anticodon-binding domain of a subclass of class I aminoacyl-tRNA synthetases"/>
    <property type="match status" value="1"/>
</dbReference>
<evidence type="ECO:0000256" key="10">
    <source>
        <dbReference type="RuleBase" id="RU363038"/>
    </source>
</evidence>
<name>A0ABN0XNU7_9ACTN</name>
<evidence type="ECO:0000256" key="8">
    <source>
        <dbReference type="ARBA" id="ARBA00049339"/>
    </source>
</evidence>
<keyword evidence="2 9" id="KW-0963">Cytoplasm</keyword>
<keyword evidence="5 9" id="KW-0067">ATP-binding</keyword>
<dbReference type="InterPro" id="IPR014729">
    <property type="entry name" value="Rossmann-like_a/b/a_fold"/>
</dbReference>
<proteinExistence type="inferred from homology"/>
<dbReference type="EC" id="6.1.1.19" evidence="9"/>
<dbReference type="Gene3D" id="3.30.1360.70">
    <property type="entry name" value="Arginyl tRNA synthetase N-terminal domain"/>
    <property type="match status" value="1"/>
</dbReference>
<sequence>MSDPQHVLAARVQAALGAAFGEPDADPVIRPSQFADFQANVALPLAKKLGRKPRDIAAELVAHLDVSDVCAKVEISGPGFVNLTLSPEWIAGQAQAMHGDERLAVEKAEAPQTTVVEYSSPNIAKEMHVGHLRTTIVGDALARVLEFLGHHVIRDNHIGDWGTPYGMLIELLLDVGEGSAEAGLLETDPNAFYQMARQRFDSDEEFARRSRERVVKLQAHDPDTIRHWERLVELSKVYLHTVYGRLGVTLTDEDIRGESFYDDMLGVTADELRDKGLAEISEGALCVFPPGFTGREGDPLPMIIRKSDGGYNYSTSDLATVRYRVDKLDVDRMIYVVGAQQALHFQMVFAVARMAGWLPEKVSAEHAQIGNVLGPDGKIFRTRSGRSVKLTELLDEAVERAGAAFDEVPHEGDFDDQTRRRIVEAVGIGAVKYADLSVARGSEYIFDFDRMISFRGNTGPYLQYATARIRSIFRKGGLAPEEAAGPITLGHEAERALALHLLGFGTALRQTGEAAEPHRLCAYLFDLASAYTTFYENCHVLRAPDEPTKASRLALCALTLRTLSKGLELLGVATPERM</sequence>
<organism evidence="13 14">
    <name type="scientific">Actinoallomurus spadix</name>
    <dbReference type="NCBI Taxonomy" id="79912"/>
    <lineage>
        <taxon>Bacteria</taxon>
        <taxon>Bacillati</taxon>
        <taxon>Actinomycetota</taxon>
        <taxon>Actinomycetes</taxon>
        <taxon>Streptosporangiales</taxon>
        <taxon>Thermomonosporaceae</taxon>
        <taxon>Actinoallomurus</taxon>
    </lineage>
</organism>
<evidence type="ECO:0000259" key="12">
    <source>
        <dbReference type="SMART" id="SM01016"/>
    </source>
</evidence>
<dbReference type="CDD" id="cd00671">
    <property type="entry name" value="ArgRS_core"/>
    <property type="match status" value="1"/>
</dbReference>
<dbReference type="SMART" id="SM01016">
    <property type="entry name" value="Arg_tRNA_synt_N"/>
    <property type="match status" value="1"/>
</dbReference>